<dbReference type="EMBL" id="JAKLUA010000001">
    <property type="protein sequence ID" value="MCG2666524.1"/>
    <property type="molecule type" value="Genomic_DNA"/>
</dbReference>
<sequence>MPIRQLTASRILRIERFSDFDEFRANDVLGLGVSTPLRPHEVSLSRAILPLQDGLFVFQRAFARRFEAEVGTDQGIGLTVPFSFHSITNGHEIDSSVVNVVRGKVPIDSLAYGTNTYLMMRFNSEMRHRGWADYTSGLSYYRPQDAAMTRLRTAITSMFNLASSLNDPREFAMLNRPIQETLLACLDDTLVASDSLRARPGSFDKHRKLIAQLDEVAATFGSRPLYSEDLAAALNISVRTLQTATHAVHGVSLHHYLRLKRLWSTRIQLMSGFSGLSVKAAALGNGFWHLGDFSRGYRVAFGEMPSETLARSRRL</sequence>
<comment type="caution">
    <text evidence="2">The sequence shown here is derived from an EMBL/GenBank/DDBJ whole genome shotgun (WGS) entry which is preliminary data.</text>
</comment>
<protein>
    <submittedName>
        <fullName evidence="2">Helix-turn-helix domain-containing protein</fullName>
    </submittedName>
</protein>
<evidence type="ECO:0000313" key="5">
    <source>
        <dbReference type="Proteomes" id="UP001139054"/>
    </source>
</evidence>
<dbReference type="Pfam" id="PF12833">
    <property type="entry name" value="HTH_18"/>
    <property type="match status" value="1"/>
</dbReference>
<dbReference type="SMART" id="SM00342">
    <property type="entry name" value="HTH_ARAC"/>
    <property type="match status" value="1"/>
</dbReference>
<dbReference type="Proteomes" id="UP001139012">
    <property type="component" value="Unassembled WGS sequence"/>
</dbReference>
<evidence type="ECO:0000313" key="4">
    <source>
        <dbReference type="Proteomes" id="UP001139012"/>
    </source>
</evidence>
<dbReference type="Proteomes" id="UP001139054">
    <property type="component" value="Unassembled WGS sequence"/>
</dbReference>
<dbReference type="GO" id="GO:0003700">
    <property type="term" value="F:DNA-binding transcription factor activity"/>
    <property type="evidence" value="ECO:0007669"/>
    <property type="project" value="InterPro"/>
</dbReference>
<dbReference type="PANTHER" id="PTHR47893">
    <property type="entry name" value="REGULATORY PROTEIN PCHR"/>
    <property type="match status" value="1"/>
</dbReference>
<dbReference type="Gene3D" id="1.10.10.60">
    <property type="entry name" value="Homeodomain-like"/>
    <property type="match status" value="1"/>
</dbReference>
<feature type="domain" description="HTH araC/xylS-type" evidence="1">
    <location>
        <begin position="207"/>
        <end position="311"/>
    </location>
</feature>
<evidence type="ECO:0000313" key="3">
    <source>
        <dbReference type="EMBL" id="MCG2666524.1"/>
    </source>
</evidence>
<organism evidence="2 5">
    <name type="scientific">Bradyrhizobium zhengyangense</name>
    <dbReference type="NCBI Taxonomy" id="2911009"/>
    <lineage>
        <taxon>Bacteria</taxon>
        <taxon>Pseudomonadati</taxon>
        <taxon>Pseudomonadota</taxon>
        <taxon>Alphaproteobacteria</taxon>
        <taxon>Hyphomicrobiales</taxon>
        <taxon>Nitrobacteraceae</taxon>
        <taxon>Bradyrhizobium</taxon>
    </lineage>
</organism>
<proteinExistence type="predicted"/>
<dbReference type="AlphaFoldDB" id="A0A9X1U8V5"/>
<dbReference type="PROSITE" id="PS01124">
    <property type="entry name" value="HTH_ARAC_FAMILY_2"/>
    <property type="match status" value="1"/>
</dbReference>
<name>A0A9X1U8V5_9BRAD</name>
<dbReference type="EMBL" id="JAKLTY010000005">
    <property type="protein sequence ID" value="MCG2626789.1"/>
    <property type="molecule type" value="Genomic_DNA"/>
</dbReference>
<keyword evidence="4" id="KW-1185">Reference proteome</keyword>
<dbReference type="RefSeq" id="WP_237858784.1">
    <property type="nucleotide sequence ID" value="NZ_JAKLTY010000005.1"/>
</dbReference>
<dbReference type="PANTHER" id="PTHR47893:SF1">
    <property type="entry name" value="REGULATORY PROTEIN PCHR"/>
    <property type="match status" value="1"/>
</dbReference>
<dbReference type="InterPro" id="IPR018060">
    <property type="entry name" value="HTH_AraC"/>
</dbReference>
<dbReference type="GO" id="GO:0043565">
    <property type="term" value="F:sequence-specific DNA binding"/>
    <property type="evidence" value="ECO:0007669"/>
    <property type="project" value="InterPro"/>
</dbReference>
<evidence type="ECO:0000259" key="1">
    <source>
        <dbReference type="PROSITE" id="PS01124"/>
    </source>
</evidence>
<accession>A0A9X1U8V5</accession>
<gene>
    <name evidence="3" type="ORF">L6637_06165</name>
    <name evidence="2" type="ORF">L6654_09155</name>
</gene>
<dbReference type="InterPro" id="IPR053142">
    <property type="entry name" value="PchR_regulatory_protein"/>
</dbReference>
<evidence type="ECO:0000313" key="2">
    <source>
        <dbReference type="EMBL" id="MCG2626789.1"/>
    </source>
</evidence>
<reference evidence="2" key="1">
    <citation type="submission" date="2022-01" db="EMBL/GenBank/DDBJ databases">
        <title>Genome sequnece data of strain Bradyrhizobium sp. nov.</title>
        <authorList>
            <person name="Zhang J."/>
        </authorList>
    </citation>
    <scope>NUCLEOTIDE SEQUENCE</scope>
    <source>
        <strain evidence="3">WYCCWR 12774</strain>
        <strain evidence="2">WYCCWR 13023</strain>
    </source>
</reference>